<dbReference type="CDD" id="cd18787">
    <property type="entry name" value="SF2_C_DEAD"/>
    <property type="match status" value="1"/>
</dbReference>
<comment type="caution">
    <text evidence="15">The sequence shown here is derived from an EMBL/GenBank/DDBJ whole genome shotgun (WGS) entry which is preliminary data.</text>
</comment>
<feature type="region of interest" description="Disordered" evidence="11">
    <location>
        <begin position="554"/>
        <end position="586"/>
    </location>
</feature>
<evidence type="ECO:0000256" key="3">
    <source>
        <dbReference type="ARBA" id="ARBA00022801"/>
    </source>
</evidence>
<dbReference type="SMART" id="SM00487">
    <property type="entry name" value="DEXDc"/>
    <property type="match status" value="1"/>
</dbReference>
<evidence type="ECO:0000256" key="6">
    <source>
        <dbReference type="ARBA" id="ARBA00022884"/>
    </source>
</evidence>
<dbReference type="GO" id="GO:0006401">
    <property type="term" value="P:RNA catabolic process"/>
    <property type="evidence" value="ECO:0007669"/>
    <property type="project" value="UniProtKB-UniRule"/>
</dbReference>
<gene>
    <name evidence="9" type="primary">deaD</name>
    <name evidence="9" type="synonym">csdA</name>
    <name evidence="15" type="ORF">CLV44_101198</name>
</gene>
<dbReference type="InterPro" id="IPR000629">
    <property type="entry name" value="RNA-helicase_DEAD-box_CS"/>
</dbReference>
<organism evidence="15 16">
    <name type="scientific">Marinobacterium halophilum</name>
    <dbReference type="NCBI Taxonomy" id="267374"/>
    <lineage>
        <taxon>Bacteria</taxon>
        <taxon>Pseudomonadati</taxon>
        <taxon>Pseudomonadota</taxon>
        <taxon>Gammaproteobacteria</taxon>
        <taxon>Oceanospirillales</taxon>
        <taxon>Oceanospirillaceae</taxon>
        <taxon>Marinobacterium</taxon>
    </lineage>
</organism>
<dbReference type="InterPro" id="IPR011545">
    <property type="entry name" value="DEAD/DEAH_box_helicase_dom"/>
</dbReference>
<evidence type="ECO:0000256" key="1">
    <source>
        <dbReference type="ARBA" id="ARBA00022490"/>
    </source>
</evidence>
<dbReference type="GO" id="GO:0033592">
    <property type="term" value="F:RNA strand annealing activity"/>
    <property type="evidence" value="ECO:0007669"/>
    <property type="project" value="TreeGrafter"/>
</dbReference>
<dbReference type="RefSeq" id="WP_106590234.1">
    <property type="nucleotide sequence ID" value="NZ_PYGI01000001.1"/>
</dbReference>
<evidence type="ECO:0000313" key="16">
    <source>
        <dbReference type="Proteomes" id="UP000242133"/>
    </source>
</evidence>
<dbReference type="Proteomes" id="UP000242133">
    <property type="component" value="Unassembled WGS sequence"/>
</dbReference>
<dbReference type="PROSITE" id="PS00039">
    <property type="entry name" value="DEAD_ATP_HELICASE"/>
    <property type="match status" value="1"/>
</dbReference>
<dbReference type="GO" id="GO:0000027">
    <property type="term" value="P:ribosomal large subunit assembly"/>
    <property type="evidence" value="ECO:0007669"/>
    <property type="project" value="UniProtKB-UniRule"/>
</dbReference>
<dbReference type="GO" id="GO:0005524">
    <property type="term" value="F:ATP binding"/>
    <property type="evidence" value="ECO:0007669"/>
    <property type="project" value="UniProtKB-UniRule"/>
</dbReference>
<accession>A0A2P8F515</accession>
<comment type="similarity">
    <text evidence="9">Belongs to the DEAD box helicase family. DeaD/CsdA subfamily.</text>
</comment>
<dbReference type="PROSITE" id="PS51194">
    <property type="entry name" value="HELICASE_CTER"/>
    <property type="match status" value="1"/>
</dbReference>
<evidence type="ECO:0000256" key="7">
    <source>
        <dbReference type="ARBA" id="ARBA00023016"/>
    </source>
</evidence>
<dbReference type="PANTHER" id="PTHR47963:SF8">
    <property type="entry name" value="ATP-DEPENDENT RNA HELICASE DEAD"/>
    <property type="match status" value="1"/>
</dbReference>
<dbReference type="InterPro" id="IPR014014">
    <property type="entry name" value="RNA_helicase_DEAD_Q_motif"/>
</dbReference>
<dbReference type="Pfam" id="PF25399">
    <property type="entry name" value="DeaD_dimer"/>
    <property type="match status" value="1"/>
</dbReference>
<dbReference type="OrthoDB" id="9808889at2"/>
<feature type="domain" description="Helicase C-terminal" evidence="13">
    <location>
        <begin position="234"/>
        <end position="382"/>
    </location>
</feature>
<reference evidence="15 16" key="1">
    <citation type="submission" date="2018-03" db="EMBL/GenBank/DDBJ databases">
        <title>Genomic Encyclopedia of Archaeal and Bacterial Type Strains, Phase II (KMG-II): from individual species to whole genera.</title>
        <authorList>
            <person name="Goeker M."/>
        </authorList>
    </citation>
    <scope>NUCLEOTIDE SEQUENCE [LARGE SCALE GENOMIC DNA]</scope>
    <source>
        <strain evidence="15 16">DSM 17586</strain>
    </source>
</reference>
<keyword evidence="2 9" id="KW-0547">Nucleotide-binding</keyword>
<dbReference type="InterPro" id="IPR012677">
    <property type="entry name" value="Nucleotide-bd_a/b_plait_sf"/>
</dbReference>
<feature type="domain" description="DEAD-box RNA helicase Q" evidence="14">
    <location>
        <begin position="9"/>
        <end position="37"/>
    </location>
</feature>
<dbReference type="GO" id="GO:0016887">
    <property type="term" value="F:ATP hydrolysis activity"/>
    <property type="evidence" value="ECO:0007669"/>
    <property type="project" value="RHEA"/>
</dbReference>
<dbReference type="EC" id="3.6.4.13" evidence="9"/>
<dbReference type="GO" id="GO:0070417">
    <property type="term" value="P:cellular response to cold"/>
    <property type="evidence" value="ECO:0007669"/>
    <property type="project" value="InterPro"/>
</dbReference>
<dbReference type="CDD" id="cd12499">
    <property type="entry name" value="RRM_EcCsdA_like"/>
    <property type="match status" value="1"/>
</dbReference>
<proteinExistence type="inferred from homology"/>
<comment type="catalytic activity">
    <reaction evidence="8 9">
        <text>ATP + H2O = ADP + phosphate + H(+)</text>
        <dbReference type="Rhea" id="RHEA:13065"/>
        <dbReference type="ChEBI" id="CHEBI:15377"/>
        <dbReference type="ChEBI" id="CHEBI:15378"/>
        <dbReference type="ChEBI" id="CHEBI:30616"/>
        <dbReference type="ChEBI" id="CHEBI:43474"/>
        <dbReference type="ChEBI" id="CHEBI:456216"/>
        <dbReference type="EC" id="3.6.4.13"/>
    </reaction>
</comment>
<dbReference type="PROSITE" id="PS51195">
    <property type="entry name" value="Q_MOTIF"/>
    <property type="match status" value="1"/>
</dbReference>
<evidence type="ECO:0000256" key="2">
    <source>
        <dbReference type="ARBA" id="ARBA00022741"/>
    </source>
</evidence>
<dbReference type="SMART" id="SM00490">
    <property type="entry name" value="HELICc"/>
    <property type="match status" value="1"/>
</dbReference>
<dbReference type="Pfam" id="PF00270">
    <property type="entry name" value="DEAD"/>
    <property type="match status" value="1"/>
</dbReference>
<feature type="domain" description="Helicase ATP-binding" evidence="12">
    <location>
        <begin position="40"/>
        <end position="211"/>
    </location>
</feature>
<dbReference type="InterPro" id="IPR014001">
    <property type="entry name" value="Helicase_ATP-bd"/>
</dbReference>
<dbReference type="HAMAP" id="MF_00964">
    <property type="entry name" value="DEAD_helicase_DeaD"/>
    <property type="match status" value="1"/>
</dbReference>
<keyword evidence="16" id="KW-1185">Reference proteome</keyword>
<evidence type="ECO:0000259" key="13">
    <source>
        <dbReference type="PROSITE" id="PS51194"/>
    </source>
</evidence>
<dbReference type="SUPFAM" id="SSF52540">
    <property type="entry name" value="P-loop containing nucleoside triphosphate hydrolases"/>
    <property type="match status" value="1"/>
</dbReference>
<keyword evidence="4 9" id="KW-0347">Helicase</keyword>
<dbReference type="Pfam" id="PF00271">
    <property type="entry name" value="Helicase_C"/>
    <property type="match status" value="1"/>
</dbReference>
<dbReference type="InterPro" id="IPR044742">
    <property type="entry name" value="DEAD/DEAH_RhlB"/>
</dbReference>
<dbReference type="InterPro" id="IPR005580">
    <property type="entry name" value="DbpA/CsdA_RNA-bd_dom"/>
</dbReference>
<dbReference type="EMBL" id="PYGI01000001">
    <property type="protein sequence ID" value="PSL16798.1"/>
    <property type="molecule type" value="Genomic_DNA"/>
</dbReference>
<dbReference type="InterPro" id="IPR057325">
    <property type="entry name" value="DeaD_dimer"/>
</dbReference>
<evidence type="ECO:0000259" key="14">
    <source>
        <dbReference type="PROSITE" id="PS51195"/>
    </source>
</evidence>
<feature type="compositionally biased region" description="Basic and acidic residues" evidence="11">
    <location>
        <begin position="446"/>
        <end position="470"/>
    </location>
</feature>
<evidence type="ECO:0000256" key="5">
    <source>
        <dbReference type="ARBA" id="ARBA00022840"/>
    </source>
</evidence>
<dbReference type="GO" id="GO:0005829">
    <property type="term" value="C:cytosol"/>
    <property type="evidence" value="ECO:0007669"/>
    <property type="project" value="TreeGrafter"/>
</dbReference>
<dbReference type="InterPro" id="IPR034415">
    <property type="entry name" value="CsdA_RRM"/>
</dbReference>
<dbReference type="InterPro" id="IPR001650">
    <property type="entry name" value="Helicase_C-like"/>
</dbReference>
<protein>
    <recommendedName>
        <fullName evidence="9">ATP-dependent RNA helicase DeaD</fullName>
        <ecNumber evidence="9">3.6.4.13</ecNumber>
    </recommendedName>
    <alternativeName>
        <fullName evidence="9">Cold-shock DEAD box protein A</fullName>
    </alternativeName>
</protein>
<evidence type="ECO:0000259" key="12">
    <source>
        <dbReference type="PROSITE" id="PS51192"/>
    </source>
</evidence>
<feature type="compositionally biased region" description="Basic residues" evidence="11">
    <location>
        <begin position="577"/>
        <end position="586"/>
    </location>
</feature>
<dbReference type="Gene3D" id="3.40.50.300">
    <property type="entry name" value="P-loop containing nucleotide triphosphate hydrolases"/>
    <property type="match status" value="2"/>
</dbReference>
<evidence type="ECO:0000256" key="11">
    <source>
        <dbReference type="SAM" id="MobiDB-lite"/>
    </source>
</evidence>
<keyword evidence="7 9" id="KW-0346">Stress response</keyword>
<comment type="subcellular location">
    <subcellularLocation>
        <location evidence="9">Cytoplasm</location>
    </subcellularLocation>
</comment>
<name>A0A2P8F515_9GAMM</name>
<feature type="region of interest" description="Disordered" evidence="11">
    <location>
        <begin position="440"/>
        <end position="480"/>
    </location>
</feature>
<evidence type="ECO:0000313" key="15">
    <source>
        <dbReference type="EMBL" id="PSL16798.1"/>
    </source>
</evidence>
<keyword evidence="5 9" id="KW-0067">ATP-binding</keyword>
<dbReference type="InterPro" id="IPR028618">
    <property type="entry name" value="DEAD_helicase_DeaD"/>
</dbReference>
<dbReference type="GO" id="GO:0005840">
    <property type="term" value="C:ribosome"/>
    <property type="evidence" value="ECO:0007669"/>
    <property type="project" value="TreeGrafter"/>
</dbReference>
<comment type="function">
    <text evidence="9">DEAD-box RNA helicase involved in various cellular processes at low temperature, including ribosome biogenesis, mRNA degradation and translation initiation.</text>
</comment>
<keyword evidence="3 9" id="KW-0378">Hydrolase</keyword>
<evidence type="ECO:0000256" key="8">
    <source>
        <dbReference type="ARBA" id="ARBA00047984"/>
    </source>
</evidence>
<dbReference type="PROSITE" id="PS51192">
    <property type="entry name" value="HELICASE_ATP_BIND_1"/>
    <property type="match status" value="1"/>
</dbReference>
<dbReference type="Gene3D" id="3.30.70.330">
    <property type="match status" value="1"/>
</dbReference>
<evidence type="ECO:0000256" key="10">
    <source>
        <dbReference type="PROSITE-ProRule" id="PRU00552"/>
    </source>
</evidence>
<dbReference type="AlphaFoldDB" id="A0A2P8F515"/>
<dbReference type="PANTHER" id="PTHR47963">
    <property type="entry name" value="DEAD-BOX ATP-DEPENDENT RNA HELICASE 47, MITOCHONDRIAL"/>
    <property type="match status" value="1"/>
</dbReference>
<dbReference type="CDD" id="cd00268">
    <property type="entry name" value="DEADc"/>
    <property type="match status" value="1"/>
</dbReference>
<dbReference type="InterPro" id="IPR050547">
    <property type="entry name" value="DEAD_box_RNA_helicases"/>
</dbReference>
<feature type="short sequence motif" description="Q motif" evidence="10">
    <location>
        <begin position="9"/>
        <end position="37"/>
    </location>
</feature>
<dbReference type="GO" id="GO:0003724">
    <property type="term" value="F:RNA helicase activity"/>
    <property type="evidence" value="ECO:0007669"/>
    <property type="project" value="UniProtKB-UniRule"/>
</dbReference>
<dbReference type="Pfam" id="PF03880">
    <property type="entry name" value="DbpA"/>
    <property type="match status" value="1"/>
</dbReference>
<dbReference type="InterPro" id="IPR027417">
    <property type="entry name" value="P-loop_NTPase"/>
</dbReference>
<keyword evidence="1 9" id="KW-0963">Cytoplasm</keyword>
<sequence>MSNTDTSPATFGDLGLSAPILNALADVGYETPSPIQARSIPPLLEGRDLLGMAQTGTGKTAAFALPLLQRIDTAANHPQMLILAPTRELALQVATACEKYSKHLPGLRTLSIYGGQGYDSQIRGLRRGAQVIIGTPGRVMDHIRRGTLQLDKLQALVLDEADEMLRMGFIDDVEWVLQHTPAQRQIALFSATMPQAIRHIAENYLNDPALIKIQAQTATASTIRQRVWTVRGMTKTQALTRVLEQHEHEAALVFVRTKTATETLADELTRAGFPAAALHGDIAQVQRERIVSKLKKGELDIVIATDVVARGLDVERISHVINYDIPYDNESYIHRIGRTGRAGRSGDAILFVAPREQRLLKQLERTTRQPLETLQMPTAKEINLLRAERLQTKILAAAEKADLSEYEPLIAALQEKSELSPEQLMAATLALMHADKPLWMNENEQDPNRQVRERPERNERGGERGGERPRRGAATRQDPVSEGMERYWIGVGHLHGVKPGNIVGAIANEANIESRLIGRINIADEFSCVDLPKDLEAGQLQTLKRARVCGQRLDLRPWQESSTPRRPRNQAPSGKAPARRPAPRKS</sequence>
<evidence type="ECO:0000256" key="9">
    <source>
        <dbReference type="HAMAP-Rule" id="MF_00964"/>
    </source>
</evidence>
<dbReference type="FunFam" id="3.40.50.300:FF:000108">
    <property type="entry name" value="ATP-dependent RNA helicase RhlE"/>
    <property type="match status" value="1"/>
</dbReference>
<keyword evidence="6 9" id="KW-0694">RNA-binding</keyword>
<evidence type="ECO:0000256" key="4">
    <source>
        <dbReference type="ARBA" id="ARBA00022806"/>
    </source>
</evidence>